<evidence type="ECO:0000256" key="1">
    <source>
        <dbReference type="ARBA" id="ARBA00006722"/>
    </source>
</evidence>
<evidence type="ECO:0000313" key="7">
    <source>
        <dbReference type="Proteomes" id="UP000694864"/>
    </source>
</evidence>
<evidence type="ECO:0000313" key="8">
    <source>
        <dbReference type="RefSeq" id="XP_019099248.1"/>
    </source>
</evidence>
<dbReference type="PANTHER" id="PTHR33830:SF38">
    <property type="entry name" value="DEFENSIN-LIKE PROTEIN 153-RELATED"/>
    <property type="match status" value="1"/>
</dbReference>
<sequence length="80" mass="9091">MNKPSQVSLTVLLIFSFLVLVTEVEGKPCVRRSFNKNNTCSFTKCDARCVRLHKGYGDCRHGERPTDKPGTLRCYCTYPC</sequence>
<dbReference type="PANTHER" id="PTHR33830">
    <property type="entry name" value="DEFENSIN-LIKE PROTEIN 184-RELATED"/>
    <property type="match status" value="1"/>
</dbReference>
<keyword evidence="3" id="KW-0295">Fungicide</keyword>
<reference evidence="8" key="2">
    <citation type="submission" date="2025-08" db="UniProtKB">
        <authorList>
            <consortium name="RefSeq"/>
        </authorList>
    </citation>
    <scope>IDENTIFICATION</scope>
    <source>
        <tissue evidence="8">Leaf</tissue>
    </source>
</reference>
<comment type="similarity">
    <text evidence="1">Belongs to the DEFL family.</text>
</comment>
<accession>A0ABM1RJR0</accession>
<evidence type="ECO:0000256" key="2">
    <source>
        <dbReference type="ARBA" id="ARBA00022529"/>
    </source>
</evidence>
<evidence type="ECO:0000256" key="4">
    <source>
        <dbReference type="ARBA" id="ARBA00022821"/>
    </source>
</evidence>
<keyword evidence="5" id="KW-1015">Disulfide bond</keyword>
<evidence type="ECO:0000256" key="5">
    <source>
        <dbReference type="ARBA" id="ARBA00023157"/>
    </source>
</evidence>
<proteinExistence type="inferred from homology"/>
<keyword evidence="7" id="KW-1185">Reference proteome</keyword>
<gene>
    <name evidence="8" type="primary">LOC109132261</name>
</gene>
<dbReference type="Pfam" id="PF07333">
    <property type="entry name" value="SLR1-BP"/>
    <property type="match status" value="1"/>
</dbReference>
<dbReference type="Proteomes" id="UP000694864">
    <property type="component" value="Chromosome 3"/>
</dbReference>
<keyword evidence="4" id="KW-0611">Plant defense</keyword>
<keyword evidence="2" id="KW-0929">Antimicrobial</keyword>
<keyword evidence="6" id="KW-0732">Signal</keyword>
<protein>
    <submittedName>
        <fullName evidence="8">Defensin-like protein 153</fullName>
    </submittedName>
</protein>
<feature type="chain" id="PRO_5046214330" evidence="6">
    <location>
        <begin position="27"/>
        <end position="80"/>
    </location>
</feature>
<evidence type="ECO:0000256" key="3">
    <source>
        <dbReference type="ARBA" id="ARBA00022577"/>
    </source>
</evidence>
<name>A0ABM1RJR0_CAMSA</name>
<dbReference type="InterPro" id="IPR010851">
    <property type="entry name" value="DEFL"/>
</dbReference>
<dbReference type="RefSeq" id="XP_019099248.1">
    <property type="nucleotide sequence ID" value="XM_019243703.1"/>
</dbReference>
<feature type="signal peptide" evidence="6">
    <location>
        <begin position="1"/>
        <end position="26"/>
    </location>
</feature>
<organism evidence="7 8">
    <name type="scientific">Camelina sativa</name>
    <name type="common">False flax</name>
    <name type="synonym">Myagrum sativum</name>
    <dbReference type="NCBI Taxonomy" id="90675"/>
    <lineage>
        <taxon>Eukaryota</taxon>
        <taxon>Viridiplantae</taxon>
        <taxon>Streptophyta</taxon>
        <taxon>Embryophyta</taxon>
        <taxon>Tracheophyta</taxon>
        <taxon>Spermatophyta</taxon>
        <taxon>Magnoliopsida</taxon>
        <taxon>eudicotyledons</taxon>
        <taxon>Gunneridae</taxon>
        <taxon>Pentapetalae</taxon>
        <taxon>rosids</taxon>
        <taxon>malvids</taxon>
        <taxon>Brassicales</taxon>
        <taxon>Brassicaceae</taxon>
        <taxon>Camelineae</taxon>
        <taxon>Camelina</taxon>
    </lineage>
</organism>
<reference evidence="7" key="1">
    <citation type="journal article" date="2014" name="Nat. Commun.">
        <title>The emerging biofuel crop Camelina sativa retains a highly undifferentiated hexaploid genome structure.</title>
        <authorList>
            <person name="Kagale S."/>
            <person name="Koh C."/>
            <person name="Nixon J."/>
            <person name="Bollina V."/>
            <person name="Clarke W.E."/>
            <person name="Tuteja R."/>
            <person name="Spillane C."/>
            <person name="Robinson S.J."/>
            <person name="Links M.G."/>
            <person name="Clarke C."/>
            <person name="Higgins E.E."/>
            <person name="Huebert T."/>
            <person name="Sharpe A.G."/>
            <person name="Parkin I.A."/>
        </authorList>
    </citation>
    <scope>NUCLEOTIDE SEQUENCE [LARGE SCALE GENOMIC DNA]</scope>
    <source>
        <strain evidence="7">cv. DH55</strain>
    </source>
</reference>
<dbReference type="GeneID" id="109132261"/>
<evidence type="ECO:0000256" key="6">
    <source>
        <dbReference type="SAM" id="SignalP"/>
    </source>
</evidence>